<evidence type="ECO:0000259" key="5">
    <source>
        <dbReference type="PROSITE" id="PS50931"/>
    </source>
</evidence>
<comment type="caution">
    <text evidence="6">The sequence shown here is derived from an EMBL/GenBank/DDBJ whole genome shotgun (WGS) entry which is preliminary data.</text>
</comment>
<dbReference type="SUPFAM" id="SSF46785">
    <property type="entry name" value="Winged helix' DNA-binding domain"/>
    <property type="match status" value="1"/>
</dbReference>
<reference evidence="6 7" key="1">
    <citation type="submission" date="2019-07" db="EMBL/GenBank/DDBJ databases">
        <title>Sphingomonas solaris sp. nov., isolated from a solar panel from Boston, Massachusetts.</title>
        <authorList>
            <person name="Tanner K."/>
            <person name="Pascual J."/>
            <person name="Mancuso C."/>
            <person name="Pereto J."/>
            <person name="Khalil A."/>
            <person name="Vilanova C."/>
        </authorList>
    </citation>
    <scope>NUCLEOTIDE SEQUENCE [LARGE SCALE GENOMIC DNA]</scope>
    <source>
        <strain evidence="6 7">R4DWN</strain>
    </source>
</reference>
<evidence type="ECO:0000256" key="2">
    <source>
        <dbReference type="ARBA" id="ARBA00023015"/>
    </source>
</evidence>
<dbReference type="Gene3D" id="1.10.10.10">
    <property type="entry name" value="Winged helix-like DNA-binding domain superfamily/Winged helix DNA-binding domain"/>
    <property type="match status" value="1"/>
</dbReference>
<proteinExistence type="inferred from homology"/>
<evidence type="ECO:0000256" key="1">
    <source>
        <dbReference type="ARBA" id="ARBA00009437"/>
    </source>
</evidence>
<dbReference type="PANTHER" id="PTHR30419">
    <property type="entry name" value="HTH-TYPE TRANSCRIPTIONAL REGULATOR YBHD"/>
    <property type="match status" value="1"/>
</dbReference>
<accession>A0A558QRY7</accession>
<dbReference type="Proteomes" id="UP000318681">
    <property type="component" value="Unassembled WGS sequence"/>
</dbReference>
<keyword evidence="7" id="KW-1185">Reference proteome</keyword>
<dbReference type="AlphaFoldDB" id="A0A558QRY7"/>
<dbReference type="GO" id="GO:0003700">
    <property type="term" value="F:DNA-binding transcription factor activity"/>
    <property type="evidence" value="ECO:0007669"/>
    <property type="project" value="InterPro"/>
</dbReference>
<dbReference type="Pfam" id="PF03466">
    <property type="entry name" value="LysR_substrate"/>
    <property type="match status" value="1"/>
</dbReference>
<dbReference type="FunFam" id="1.10.10.10:FF:000001">
    <property type="entry name" value="LysR family transcriptional regulator"/>
    <property type="match status" value="1"/>
</dbReference>
<dbReference type="PANTHER" id="PTHR30419:SF30">
    <property type="entry name" value="LYSR FAMILY TRANSCRIPTIONAL REGULATOR"/>
    <property type="match status" value="1"/>
</dbReference>
<evidence type="ECO:0000256" key="3">
    <source>
        <dbReference type="ARBA" id="ARBA00023125"/>
    </source>
</evidence>
<dbReference type="GO" id="GO:0005829">
    <property type="term" value="C:cytosol"/>
    <property type="evidence" value="ECO:0007669"/>
    <property type="project" value="TreeGrafter"/>
</dbReference>
<dbReference type="Gene3D" id="3.40.190.290">
    <property type="match status" value="1"/>
</dbReference>
<evidence type="ECO:0000313" key="7">
    <source>
        <dbReference type="Proteomes" id="UP000318681"/>
    </source>
</evidence>
<dbReference type="InterPro" id="IPR005119">
    <property type="entry name" value="LysR_subst-bd"/>
</dbReference>
<feature type="domain" description="HTH lysR-type" evidence="5">
    <location>
        <begin position="17"/>
        <end position="74"/>
    </location>
</feature>
<sequence length="309" mass="34238">MSITCGYMRQRRERMPMKFSQLKALNTIARVGSIQRAARELAISQPALSKSIRTLELEFGVPLLRRSAKGVSLTEFGQAAVKRSQTIHKEMDRLSDEICWLKNERNGRLSIGITPLCSGPVLADAVAHMQHDHPGVDISLTESRSNQILGGLRDGLFDLGLVTGVGEAPPSGGTILKRFSTRLLIGRADFSGSKSIDQLLAERWIDIDVSDEQNYISTLFKDEERRPARIFQCTSVSMAVDLAPRLGAIIYLVEAALPFFSRLIEDGMLTPIETDFLLPAVNVYLVKSEGSMLSPAAERFVRFLTRDSQ</sequence>
<gene>
    <name evidence="6" type="ORF">FOY91_20745</name>
</gene>
<protein>
    <submittedName>
        <fullName evidence="6">LysR family transcriptional regulator</fullName>
    </submittedName>
</protein>
<dbReference type="GO" id="GO:0003677">
    <property type="term" value="F:DNA binding"/>
    <property type="evidence" value="ECO:0007669"/>
    <property type="project" value="UniProtKB-KW"/>
</dbReference>
<dbReference type="CDD" id="cd05466">
    <property type="entry name" value="PBP2_LTTR_substrate"/>
    <property type="match status" value="1"/>
</dbReference>
<dbReference type="OrthoDB" id="9785974at2"/>
<evidence type="ECO:0000256" key="4">
    <source>
        <dbReference type="ARBA" id="ARBA00023163"/>
    </source>
</evidence>
<organism evidence="6 7">
    <name type="scientific">Alterirhizorhabdus solaris</name>
    <dbReference type="NCBI Taxonomy" id="2529389"/>
    <lineage>
        <taxon>Bacteria</taxon>
        <taxon>Pseudomonadati</taxon>
        <taxon>Pseudomonadota</taxon>
        <taxon>Alphaproteobacteria</taxon>
        <taxon>Sphingomonadales</taxon>
        <taxon>Rhizorhabdaceae</taxon>
        <taxon>Alterirhizorhabdus</taxon>
    </lineage>
</organism>
<dbReference type="InterPro" id="IPR000847">
    <property type="entry name" value="LysR_HTH_N"/>
</dbReference>
<dbReference type="InterPro" id="IPR050950">
    <property type="entry name" value="HTH-type_LysR_regulators"/>
</dbReference>
<dbReference type="Pfam" id="PF00126">
    <property type="entry name" value="HTH_1"/>
    <property type="match status" value="1"/>
</dbReference>
<dbReference type="InterPro" id="IPR036390">
    <property type="entry name" value="WH_DNA-bd_sf"/>
</dbReference>
<dbReference type="SUPFAM" id="SSF53850">
    <property type="entry name" value="Periplasmic binding protein-like II"/>
    <property type="match status" value="1"/>
</dbReference>
<name>A0A558QRY7_9SPHN</name>
<keyword evidence="4" id="KW-0804">Transcription</keyword>
<keyword evidence="2" id="KW-0805">Transcription regulation</keyword>
<dbReference type="InterPro" id="IPR036388">
    <property type="entry name" value="WH-like_DNA-bd_sf"/>
</dbReference>
<dbReference type="PROSITE" id="PS50931">
    <property type="entry name" value="HTH_LYSR"/>
    <property type="match status" value="1"/>
</dbReference>
<dbReference type="PRINTS" id="PR00039">
    <property type="entry name" value="HTHLYSR"/>
</dbReference>
<comment type="similarity">
    <text evidence="1">Belongs to the LysR transcriptional regulatory family.</text>
</comment>
<keyword evidence="3" id="KW-0238">DNA-binding</keyword>
<evidence type="ECO:0000313" key="6">
    <source>
        <dbReference type="EMBL" id="TVV69817.1"/>
    </source>
</evidence>
<dbReference type="EMBL" id="VNIM01000169">
    <property type="protein sequence ID" value="TVV69817.1"/>
    <property type="molecule type" value="Genomic_DNA"/>
</dbReference>